<evidence type="ECO:0000256" key="1">
    <source>
        <dbReference type="SAM" id="MobiDB-lite"/>
    </source>
</evidence>
<proteinExistence type="predicted"/>
<sequence>DVGKKHVEKVELKTRDVDTVKYVKEKLVDKGVGILDRLPADGLRLKHDPKKGHDRKYTWNGPEKEFEADLEAETTIDERDPNYVADEAATEVGVSELVVGEVEVAKSAQISSENQAPGLNL</sequence>
<protein>
    <submittedName>
        <fullName evidence="2">Uncharacterized protein</fullName>
    </submittedName>
</protein>
<gene>
    <name evidence="2" type="ORF">PHJA_000609900</name>
</gene>
<keyword evidence="3" id="KW-1185">Reference proteome</keyword>
<comment type="caution">
    <text evidence="2">The sequence shown here is derived from an EMBL/GenBank/DDBJ whole genome shotgun (WGS) entry which is preliminary data.</text>
</comment>
<dbReference type="Proteomes" id="UP000653305">
    <property type="component" value="Unassembled WGS sequence"/>
</dbReference>
<reference evidence="2" key="1">
    <citation type="submission" date="2020-07" db="EMBL/GenBank/DDBJ databases">
        <title>Ethylene signaling mediates host invasion by parasitic plants.</title>
        <authorList>
            <person name="Yoshida S."/>
        </authorList>
    </citation>
    <scope>NUCLEOTIDE SEQUENCE</scope>
    <source>
        <strain evidence="2">Okayama</strain>
    </source>
</reference>
<dbReference type="AlphaFoldDB" id="A0A830BAF3"/>
<name>A0A830BAF3_9LAMI</name>
<organism evidence="2 3">
    <name type="scientific">Phtheirospermum japonicum</name>
    <dbReference type="NCBI Taxonomy" id="374723"/>
    <lineage>
        <taxon>Eukaryota</taxon>
        <taxon>Viridiplantae</taxon>
        <taxon>Streptophyta</taxon>
        <taxon>Embryophyta</taxon>
        <taxon>Tracheophyta</taxon>
        <taxon>Spermatophyta</taxon>
        <taxon>Magnoliopsida</taxon>
        <taxon>eudicotyledons</taxon>
        <taxon>Gunneridae</taxon>
        <taxon>Pentapetalae</taxon>
        <taxon>asterids</taxon>
        <taxon>lamiids</taxon>
        <taxon>Lamiales</taxon>
        <taxon>Orobanchaceae</taxon>
        <taxon>Orobanchaceae incertae sedis</taxon>
        <taxon>Phtheirospermum</taxon>
    </lineage>
</organism>
<evidence type="ECO:0000313" key="3">
    <source>
        <dbReference type="Proteomes" id="UP000653305"/>
    </source>
</evidence>
<accession>A0A830BAF3</accession>
<feature type="non-terminal residue" evidence="2">
    <location>
        <position position="1"/>
    </location>
</feature>
<evidence type="ECO:0000313" key="2">
    <source>
        <dbReference type="EMBL" id="GFP84660.1"/>
    </source>
</evidence>
<feature type="region of interest" description="Disordered" evidence="1">
    <location>
        <begin position="43"/>
        <end position="64"/>
    </location>
</feature>
<dbReference type="OrthoDB" id="1899413at2759"/>
<dbReference type="EMBL" id="BMAC01000091">
    <property type="protein sequence ID" value="GFP84660.1"/>
    <property type="molecule type" value="Genomic_DNA"/>
</dbReference>